<keyword evidence="4" id="KW-1185">Reference proteome</keyword>
<dbReference type="PANTHER" id="PTHR37183:SF1">
    <property type="entry name" value="PLANT THIONIN FAMILY PROTEIN"/>
    <property type="match status" value="1"/>
</dbReference>
<protein>
    <submittedName>
        <fullName evidence="3">Uncharacterized protein</fullName>
    </submittedName>
</protein>
<proteinExistence type="predicted"/>
<organism evidence="3 4">
    <name type="scientific">Striga hermonthica</name>
    <name type="common">Purple witchweed</name>
    <name type="synonym">Buchnera hermonthica</name>
    <dbReference type="NCBI Taxonomy" id="68872"/>
    <lineage>
        <taxon>Eukaryota</taxon>
        <taxon>Viridiplantae</taxon>
        <taxon>Streptophyta</taxon>
        <taxon>Embryophyta</taxon>
        <taxon>Tracheophyta</taxon>
        <taxon>Spermatophyta</taxon>
        <taxon>Magnoliopsida</taxon>
        <taxon>eudicotyledons</taxon>
        <taxon>Gunneridae</taxon>
        <taxon>Pentapetalae</taxon>
        <taxon>asterids</taxon>
        <taxon>lamiids</taxon>
        <taxon>Lamiales</taxon>
        <taxon>Orobanchaceae</taxon>
        <taxon>Buchnereae</taxon>
        <taxon>Striga</taxon>
    </lineage>
</organism>
<dbReference type="EMBL" id="CACSLK010027831">
    <property type="protein sequence ID" value="CAA0831050.1"/>
    <property type="molecule type" value="Genomic_DNA"/>
</dbReference>
<evidence type="ECO:0000256" key="1">
    <source>
        <dbReference type="SAM" id="MobiDB-lite"/>
    </source>
</evidence>
<evidence type="ECO:0000256" key="2">
    <source>
        <dbReference type="SAM" id="SignalP"/>
    </source>
</evidence>
<comment type="caution">
    <text evidence="3">The sequence shown here is derived from an EMBL/GenBank/DDBJ whole genome shotgun (WGS) entry which is preliminary data.</text>
</comment>
<name>A0A9N7NI18_STRHE</name>
<dbReference type="AlphaFoldDB" id="A0A9N7NI18"/>
<dbReference type="Proteomes" id="UP001153555">
    <property type="component" value="Unassembled WGS sequence"/>
</dbReference>
<keyword evidence="2" id="KW-0732">Signal</keyword>
<dbReference type="OrthoDB" id="1933690at2759"/>
<evidence type="ECO:0000313" key="3">
    <source>
        <dbReference type="EMBL" id="CAA0831050.1"/>
    </source>
</evidence>
<feature type="compositionally biased region" description="Basic and acidic residues" evidence="1">
    <location>
        <begin position="73"/>
        <end position="90"/>
    </location>
</feature>
<feature type="compositionally biased region" description="Polar residues" evidence="1">
    <location>
        <begin position="107"/>
        <end position="144"/>
    </location>
</feature>
<reference evidence="3" key="1">
    <citation type="submission" date="2019-12" db="EMBL/GenBank/DDBJ databases">
        <authorList>
            <person name="Scholes J."/>
        </authorList>
    </citation>
    <scope>NUCLEOTIDE SEQUENCE</scope>
</reference>
<feature type="signal peptide" evidence="2">
    <location>
        <begin position="1"/>
        <end position="21"/>
    </location>
</feature>
<sequence>MEKKMVLVLSMIMLIISGNSAGVTLGPGDCLDGCSTACVNSNTRLMARCERKCQIRLIEPQLHHSNQSPGGIPHERGQSNRQTRQREGPKCHKTRIGPSIPLLSIETPLSGQHQESTLLSAPTQSGELATTASPENPTLQSGELVTTAPAGEPTLLAPRRSRQWEPRLRQTAPHPPLHGEDAGRQATTETKSNTMWI</sequence>
<feature type="compositionally biased region" description="Polar residues" evidence="1">
    <location>
        <begin position="185"/>
        <end position="197"/>
    </location>
</feature>
<evidence type="ECO:0000313" key="4">
    <source>
        <dbReference type="Proteomes" id="UP001153555"/>
    </source>
</evidence>
<feature type="region of interest" description="Disordered" evidence="1">
    <location>
        <begin position="61"/>
        <end position="197"/>
    </location>
</feature>
<feature type="chain" id="PRO_5040184348" evidence="2">
    <location>
        <begin position="22"/>
        <end position="197"/>
    </location>
</feature>
<gene>
    <name evidence="3" type="ORF">SHERM_26433</name>
</gene>
<dbReference type="PANTHER" id="PTHR37183">
    <property type="entry name" value="PLANT THIONIN FAMILY PROTEIN"/>
    <property type="match status" value="1"/>
</dbReference>
<accession>A0A9N7NI18</accession>